<feature type="compositionally biased region" description="Basic and acidic residues" evidence="10">
    <location>
        <begin position="466"/>
        <end position="480"/>
    </location>
</feature>
<dbReference type="EMBL" id="CAAE01014535">
    <property type="protein sequence ID" value="CAF97217.1"/>
    <property type="molecule type" value="Genomic_DNA"/>
</dbReference>
<gene>
    <name evidence="12" type="ORF">GSTENG00014500001</name>
</gene>
<protein>
    <recommendedName>
        <fullName evidence="5">Cleavage and polyadenylation specificity factor subunit 6</fullName>
    </recommendedName>
</protein>
<evidence type="ECO:0000256" key="5">
    <source>
        <dbReference type="ARBA" id="ARBA00016259"/>
    </source>
</evidence>
<feature type="domain" description="RRM" evidence="11">
    <location>
        <begin position="81"/>
        <end position="162"/>
    </location>
</feature>
<dbReference type="SMART" id="SM00360">
    <property type="entry name" value="RRM"/>
    <property type="match status" value="1"/>
</dbReference>
<feature type="compositionally biased region" description="Pro residues" evidence="10">
    <location>
        <begin position="355"/>
        <end position="366"/>
    </location>
</feature>
<evidence type="ECO:0000256" key="9">
    <source>
        <dbReference type="PROSITE-ProRule" id="PRU00176"/>
    </source>
</evidence>
<feature type="region of interest" description="Disordered" evidence="10">
    <location>
        <begin position="36"/>
        <end position="71"/>
    </location>
</feature>
<dbReference type="Gene3D" id="3.30.70.330">
    <property type="match status" value="1"/>
</dbReference>
<evidence type="ECO:0000256" key="6">
    <source>
        <dbReference type="ARBA" id="ARBA00022490"/>
    </source>
</evidence>
<feature type="compositionally biased region" description="Basic and acidic residues" evidence="10">
    <location>
        <begin position="367"/>
        <end position="381"/>
    </location>
</feature>
<feature type="region of interest" description="Disordered" evidence="10">
    <location>
        <begin position="166"/>
        <end position="388"/>
    </location>
</feature>
<comment type="subcellular location">
    <subcellularLocation>
        <location evidence="2">Cytoplasm</location>
    </subcellularLocation>
    <subcellularLocation>
        <location evidence="1">Nucleus speckle</location>
    </subcellularLocation>
    <subcellularLocation>
        <location evidence="3">Nucleus</location>
        <location evidence="3">Nucleoplasm</location>
    </subcellularLocation>
</comment>
<keyword evidence="6" id="KW-0963">Cytoplasm</keyword>
<dbReference type="InterPro" id="IPR057951">
    <property type="entry name" value="CPSF6/7_RSLD_N"/>
</dbReference>
<feature type="compositionally biased region" description="Pro residues" evidence="10">
    <location>
        <begin position="268"/>
        <end position="343"/>
    </location>
</feature>
<dbReference type="Pfam" id="PF25524">
    <property type="entry name" value="RSLD_CPSF6"/>
    <property type="match status" value="1"/>
</dbReference>
<dbReference type="InterPro" id="IPR034772">
    <property type="entry name" value="CPSF6/7"/>
</dbReference>
<keyword evidence="9" id="KW-0694">RNA-binding</keyword>
<reference evidence="12" key="1">
    <citation type="journal article" date="2004" name="Nature">
        <title>Genome duplication in the teleost fish Tetraodon nigroviridis reveals the early vertebrate proto-karyotype.</title>
        <authorList>
            <person name="Jaillon O."/>
            <person name="Aury J.-M."/>
            <person name="Brunet F."/>
            <person name="Petit J.-L."/>
            <person name="Stange-Thomann N."/>
            <person name="Mauceli E."/>
            <person name="Bouneau L."/>
            <person name="Fischer C."/>
            <person name="Ozouf-Costaz C."/>
            <person name="Bernot A."/>
            <person name="Nicaud S."/>
            <person name="Jaffe D."/>
            <person name="Fisher S."/>
            <person name="Lutfalla G."/>
            <person name="Dossat C."/>
            <person name="Segurens B."/>
            <person name="Dasilva C."/>
            <person name="Salanoubat M."/>
            <person name="Levy M."/>
            <person name="Boudet N."/>
            <person name="Castellano S."/>
            <person name="Anthouard V."/>
            <person name="Jubin C."/>
            <person name="Castelli V."/>
            <person name="Katinka M."/>
            <person name="Vacherie B."/>
            <person name="Biemont C."/>
            <person name="Skalli Z."/>
            <person name="Cattolico L."/>
            <person name="Poulain J."/>
            <person name="De Berardinis V."/>
            <person name="Cruaud C."/>
            <person name="Duprat S."/>
            <person name="Brottier P."/>
            <person name="Coutanceau J.-P."/>
            <person name="Gouzy J."/>
            <person name="Parra G."/>
            <person name="Lardier G."/>
            <person name="Chapple C."/>
            <person name="McKernan K.J."/>
            <person name="McEwan P."/>
            <person name="Bosak S."/>
            <person name="Kellis M."/>
            <person name="Volff J.-N."/>
            <person name="Guigo R."/>
            <person name="Zody M.C."/>
            <person name="Mesirov J."/>
            <person name="Lindblad-Toh K."/>
            <person name="Birren B."/>
            <person name="Nusbaum C."/>
            <person name="Kahn D."/>
            <person name="Robinson-Rechavi M."/>
            <person name="Laudet V."/>
            <person name="Schachter V."/>
            <person name="Quetier F."/>
            <person name="Saurin W."/>
            <person name="Scarpelli C."/>
            <person name="Wincker P."/>
            <person name="Lander E.S."/>
            <person name="Weissenbach J."/>
            <person name="Roest Crollius H."/>
        </authorList>
    </citation>
    <scope>NUCLEOTIDE SEQUENCE [LARGE SCALE GENOMIC DNA]</scope>
</reference>
<evidence type="ECO:0000313" key="12">
    <source>
        <dbReference type="EMBL" id="CAF97217.1"/>
    </source>
</evidence>
<dbReference type="HOGENOM" id="CLU_025289_1_0_1"/>
<dbReference type="AlphaFoldDB" id="Q4SQ65"/>
<dbReference type="Pfam" id="PF00076">
    <property type="entry name" value="RRM_1"/>
    <property type="match status" value="1"/>
</dbReference>
<dbReference type="InterPro" id="IPR035979">
    <property type="entry name" value="RBD_domain_sf"/>
</dbReference>
<dbReference type="InterPro" id="IPR000504">
    <property type="entry name" value="RRM_dom"/>
</dbReference>
<feature type="non-terminal residue" evidence="12">
    <location>
        <position position="1"/>
    </location>
</feature>
<keyword evidence="8" id="KW-0539">Nucleus</keyword>
<evidence type="ECO:0000256" key="2">
    <source>
        <dbReference type="ARBA" id="ARBA00004496"/>
    </source>
</evidence>
<feature type="region of interest" description="Disordered" evidence="10">
    <location>
        <begin position="462"/>
        <end position="528"/>
    </location>
</feature>
<evidence type="ECO:0000259" key="11">
    <source>
        <dbReference type="PROSITE" id="PS50102"/>
    </source>
</evidence>
<evidence type="ECO:0000256" key="3">
    <source>
        <dbReference type="ARBA" id="ARBA00004642"/>
    </source>
</evidence>
<proteinExistence type="inferred from homology"/>
<evidence type="ECO:0000256" key="1">
    <source>
        <dbReference type="ARBA" id="ARBA00004324"/>
    </source>
</evidence>
<dbReference type="OrthoDB" id="10065185at2759"/>
<accession>Q4SQ65</accession>
<dbReference type="InterPro" id="IPR012677">
    <property type="entry name" value="Nucleotide-bd_a/b_plait_sf"/>
</dbReference>
<dbReference type="CDD" id="cd12643">
    <property type="entry name" value="RRM_CFIm68"/>
    <property type="match status" value="1"/>
</dbReference>
<dbReference type="GO" id="GO:0003723">
    <property type="term" value="F:RNA binding"/>
    <property type="evidence" value="ECO:0007669"/>
    <property type="project" value="UniProtKB-UniRule"/>
</dbReference>
<comment type="similarity">
    <text evidence="4">Belongs to the RRM CPSF6/7 family.</text>
</comment>
<evidence type="ECO:0000256" key="7">
    <source>
        <dbReference type="ARBA" id="ARBA00022664"/>
    </source>
</evidence>
<organism evidence="12">
    <name type="scientific">Tetraodon nigroviridis</name>
    <name type="common">Spotted green pufferfish</name>
    <name type="synonym">Chelonodon nigroviridis</name>
    <dbReference type="NCBI Taxonomy" id="99883"/>
    <lineage>
        <taxon>Eukaryota</taxon>
        <taxon>Metazoa</taxon>
        <taxon>Chordata</taxon>
        <taxon>Craniata</taxon>
        <taxon>Vertebrata</taxon>
        <taxon>Euteleostomi</taxon>
        <taxon>Actinopterygii</taxon>
        <taxon>Neopterygii</taxon>
        <taxon>Teleostei</taxon>
        <taxon>Neoteleostei</taxon>
        <taxon>Acanthomorphata</taxon>
        <taxon>Eupercaria</taxon>
        <taxon>Tetraodontiformes</taxon>
        <taxon>Tetradontoidea</taxon>
        <taxon>Tetraodontidae</taxon>
        <taxon>Tetraodon</taxon>
    </lineage>
</organism>
<name>Q4SQ65_TETNG</name>
<feature type="compositionally biased region" description="Basic residues" evidence="10">
    <location>
        <begin position="481"/>
        <end position="491"/>
    </location>
</feature>
<dbReference type="FunFam" id="3.30.70.330:FF:000081">
    <property type="entry name" value="Cleavage and polyadenylation specificity factor subunit 6"/>
    <property type="match status" value="1"/>
</dbReference>
<keyword evidence="7" id="KW-0507">mRNA processing</keyword>
<evidence type="ECO:0000256" key="8">
    <source>
        <dbReference type="ARBA" id="ARBA00023242"/>
    </source>
</evidence>
<dbReference type="SUPFAM" id="SSF54928">
    <property type="entry name" value="RNA-binding domain, RBD"/>
    <property type="match status" value="1"/>
</dbReference>
<dbReference type="GO" id="GO:0005737">
    <property type="term" value="C:cytoplasm"/>
    <property type="evidence" value="ECO:0007669"/>
    <property type="project" value="UniProtKB-SubCell"/>
</dbReference>
<comment type="caution">
    <text evidence="12">The sequence shown here is derived from an EMBL/GenBank/DDBJ whole genome shotgun (WGS) entry which is preliminary data.</text>
</comment>
<feature type="compositionally biased region" description="Polar residues" evidence="10">
    <location>
        <begin position="166"/>
        <end position="180"/>
    </location>
</feature>
<feature type="compositionally biased region" description="Gly residues" evidence="10">
    <location>
        <begin position="184"/>
        <end position="199"/>
    </location>
</feature>
<dbReference type="GO" id="GO:0016607">
    <property type="term" value="C:nuclear speck"/>
    <property type="evidence" value="ECO:0007669"/>
    <property type="project" value="UniProtKB-SubCell"/>
</dbReference>
<reference evidence="12" key="2">
    <citation type="submission" date="2004-02" db="EMBL/GenBank/DDBJ databases">
        <authorList>
            <consortium name="Genoscope"/>
            <consortium name="Whitehead Institute Centre for Genome Research"/>
        </authorList>
    </citation>
    <scope>NUCLEOTIDE SEQUENCE</scope>
</reference>
<feature type="compositionally biased region" description="Pro residues" evidence="10">
    <location>
        <begin position="220"/>
        <end position="246"/>
    </location>
</feature>
<dbReference type="KEGG" id="tng:GSTEN00014500G001"/>
<dbReference type="GO" id="GO:0006397">
    <property type="term" value="P:mRNA processing"/>
    <property type="evidence" value="ECO:0007669"/>
    <property type="project" value="UniProtKB-KW"/>
</dbReference>
<dbReference type="PROSITE" id="PS50102">
    <property type="entry name" value="RRM"/>
    <property type="match status" value="1"/>
</dbReference>
<evidence type="ECO:0000256" key="10">
    <source>
        <dbReference type="SAM" id="MobiDB-lite"/>
    </source>
</evidence>
<sequence>MADGVDHIDIYADVEEEFSQEADYPVHEQIDLYDDVISPSANNGDAPEDRDYMDALPAPGSAEGGKSAPPNMPFNYTGKRIALYIGNLTWWTTDEDLTEAIRSIGISDVIEIKFYENRANGQSKGFALVCVGSEASSRKLMDLLPKRELHSQNPIVTPCNKQSLSQFEMQSRKTNQSGQMSGEGKAGPPGSGPRGGFPMGRGRAKFPGPPGPGGDRFPGPVGPGGPPPHFPGPPPPGQGLPPPLAGPPGRGDRPPPPVIFPGQFGQPPVGPLPPGPPPPGYGPPPGHPPPQQGPPPPGPFPPRPPGPIGPPMALAPPPHMAGPPPGGPPPAPHVNPAFFPPPGNNAMPPNDSRGPPGPNDPYGRPPPYERDYGPGGREMDPSRAPLSEAEFEEIMNRNRAISSSAISRAVSDASAADYGSAIETLVTAISLIKQSKVSADDRCKVLISSLQDCLHGIESKSYGSVSRRERSRERDHSRSREKSRRHKSRSRDRHEDYYRERSRERDRHRERDRDRDRERDREREYRHR</sequence>
<feature type="compositionally biased region" description="Low complexity" evidence="10">
    <location>
        <begin position="344"/>
        <end position="354"/>
    </location>
</feature>
<dbReference type="PANTHER" id="PTHR23204">
    <property type="entry name" value="CLEAVAGE AND POLYADENYLATION SPECIFIC FACTOR"/>
    <property type="match status" value="1"/>
</dbReference>
<evidence type="ECO:0000256" key="4">
    <source>
        <dbReference type="ARBA" id="ARBA00006265"/>
    </source>
</evidence>
<dbReference type="InterPro" id="IPR034769">
    <property type="entry name" value="CPSF6_RRM"/>
</dbReference>
<feature type="compositionally biased region" description="Basic and acidic residues" evidence="10">
    <location>
        <begin position="492"/>
        <end position="528"/>
    </location>
</feature>